<protein>
    <submittedName>
        <fullName evidence="5">Glycoside hydrolase family 88 protein</fullName>
    </submittedName>
</protein>
<dbReference type="PANTHER" id="PTHR36845:SF1">
    <property type="entry name" value="HYDROLASE, PUTATIVE (AFU_ORTHOLOGUE AFUA_7G05090)-RELATED"/>
    <property type="match status" value="1"/>
</dbReference>
<evidence type="ECO:0000256" key="1">
    <source>
        <dbReference type="ARBA" id="ARBA00022801"/>
    </source>
</evidence>
<feature type="binding site" evidence="4">
    <location>
        <position position="175"/>
    </location>
    <ligand>
        <name>substrate</name>
    </ligand>
</feature>
<evidence type="ECO:0000256" key="3">
    <source>
        <dbReference type="PIRSR" id="PIRSR610905-1"/>
    </source>
</evidence>
<feature type="active site" description="Proton donor" evidence="3">
    <location>
        <position position="175"/>
    </location>
</feature>
<keyword evidence="6" id="KW-1185">Reference proteome</keyword>
<comment type="caution">
    <text evidence="5">The sequence shown here is derived from an EMBL/GenBank/DDBJ whole genome shotgun (WGS) entry which is preliminary data.</text>
</comment>
<comment type="similarity">
    <text evidence="2">Belongs to the glycosyl hydrolase 88 family.</text>
</comment>
<dbReference type="Pfam" id="PF07470">
    <property type="entry name" value="Glyco_hydro_88"/>
    <property type="match status" value="1"/>
</dbReference>
<feature type="binding site" evidence="4">
    <location>
        <position position="235"/>
    </location>
    <ligand>
        <name>substrate</name>
    </ligand>
</feature>
<dbReference type="GO" id="GO:0052757">
    <property type="term" value="F:chondroitin hydrolase activity"/>
    <property type="evidence" value="ECO:0007669"/>
    <property type="project" value="TreeGrafter"/>
</dbReference>
<dbReference type="InterPro" id="IPR012341">
    <property type="entry name" value="6hp_glycosidase-like_sf"/>
</dbReference>
<dbReference type="EMBL" id="JALJEJ010000007">
    <property type="protein sequence ID" value="MCJ8211066.1"/>
    <property type="molecule type" value="Genomic_DNA"/>
</dbReference>
<dbReference type="InterPro" id="IPR052369">
    <property type="entry name" value="UG_Glycosaminoglycan_Hydrolase"/>
</dbReference>
<feature type="binding site" evidence="4">
    <location>
        <position position="251"/>
    </location>
    <ligand>
        <name>substrate</name>
    </ligand>
</feature>
<gene>
    <name evidence="5" type="ORF">MUY27_15210</name>
</gene>
<dbReference type="InterPro" id="IPR008928">
    <property type="entry name" value="6-hairpin_glycosidase_sf"/>
</dbReference>
<sequence>MRNFVKVTLALSLVTQVVFAQKNKSKGFHFAEEQTELMLKSISEAKATSRPNAVTPRTLDKNGNLVLVPSRDWCSGFFPGELWFLYQYTKDKKWMDEARKYTAFIEPEQFTTTTHDLGFEIYCSVGNGYKLTNDPSYKQVIINAAKSLSTRFNPTVGCIKSWDNRKEWKFPVIIDNMMNLELLFAATRLSGDSSFYKIAVTHANTTLKNHFRANNSSYHVIDYDPETGKVLHKQTHQGYADESAWARGQAWGLYGYTMCYRETRNPVYLQQAEKIAAFILNNPTTPTDKVPYWDYNAPDIPNAPRDASAAAITASALYELAKYSENGKSYKKSADQIMNSLSKHYQAEPGGSKGFILLHSTGHKPANSEIDVPISYADYYYLEALLRQ</sequence>
<dbReference type="RefSeq" id="WP_245131306.1">
    <property type="nucleotide sequence ID" value="NZ_JALJEJ010000007.1"/>
</dbReference>
<evidence type="ECO:0000256" key="2">
    <source>
        <dbReference type="ARBA" id="ARBA00038358"/>
    </source>
</evidence>
<accession>A0A9X2BA43</accession>
<organism evidence="5 6">
    <name type="scientific">Mucilaginibacter straminoryzae</name>
    <dbReference type="NCBI Taxonomy" id="2932774"/>
    <lineage>
        <taxon>Bacteria</taxon>
        <taxon>Pseudomonadati</taxon>
        <taxon>Bacteroidota</taxon>
        <taxon>Sphingobacteriia</taxon>
        <taxon>Sphingobacteriales</taxon>
        <taxon>Sphingobacteriaceae</taxon>
        <taxon>Mucilaginibacter</taxon>
    </lineage>
</organism>
<dbReference type="Gene3D" id="1.50.10.10">
    <property type="match status" value="1"/>
</dbReference>
<dbReference type="InterPro" id="IPR010905">
    <property type="entry name" value="Glyco_hydro_88"/>
</dbReference>
<feature type="active site" description="Nucleophile" evidence="3">
    <location>
        <position position="116"/>
    </location>
</feature>
<feature type="binding site" evidence="4">
    <location>
        <position position="116"/>
    </location>
    <ligand>
        <name>substrate</name>
    </ligand>
</feature>
<proteinExistence type="inferred from homology"/>
<dbReference type="AlphaFoldDB" id="A0A9X2BA43"/>
<dbReference type="PANTHER" id="PTHR36845">
    <property type="entry name" value="HYDROLASE, PUTATIVE (AFU_ORTHOLOGUE AFUA_7G05090)-RELATED"/>
    <property type="match status" value="1"/>
</dbReference>
<evidence type="ECO:0000313" key="5">
    <source>
        <dbReference type="EMBL" id="MCJ8211066.1"/>
    </source>
</evidence>
<dbReference type="Proteomes" id="UP001139450">
    <property type="component" value="Unassembled WGS sequence"/>
</dbReference>
<reference evidence="5" key="1">
    <citation type="submission" date="2022-04" db="EMBL/GenBank/DDBJ databases">
        <title>Mucilaginibacter sp. RS28 isolated from freshwater.</title>
        <authorList>
            <person name="Ko S.-R."/>
        </authorList>
    </citation>
    <scope>NUCLEOTIDE SEQUENCE</scope>
    <source>
        <strain evidence="5">RS28</strain>
    </source>
</reference>
<dbReference type="SUPFAM" id="SSF48208">
    <property type="entry name" value="Six-hairpin glycosidases"/>
    <property type="match status" value="1"/>
</dbReference>
<feature type="binding site" evidence="4">
    <location>
        <position position="247"/>
    </location>
    <ligand>
        <name>substrate</name>
    </ligand>
</feature>
<dbReference type="GO" id="GO:0000272">
    <property type="term" value="P:polysaccharide catabolic process"/>
    <property type="evidence" value="ECO:0007669"/>
    <property type="project" value="TreeGrafter"/>
</dbReference>
<keyword evidence="1 5" id="KW-0378">Hydrolase</keyword>
<evidence type="ECO:0000313" key="6">
    <source>
        <dbReference type="Proteomes" id="UP001139450"/>
    </source>
</evidence>
<name>A0A9X2BA43_9SPHI</name>
<evidence type="ECO:0000256" key="4">
    <source>
        <dbReference type="PIRSR" id="PIRSR610905-2"/>
    </source>
</evidence>